<dbReference type="PANTHER" id="PTHR32114:SF2">
    <property type="entry name" value="ABC TRANSPORTER ABCH.3"/>
    <property type="match status" value="1"/>
</dbReference>
<evidence type="ECO:0000313" key="6">
    <source>
        <dbReference type="EMBL" id="CEI71984.1"/>
    </source>
</evidence>
<name>A0A2P2BSM8_9FIRM</name>
<evidence type="ECO:0000256" key="3">
    <source>
        <dbReference type="ARBA" id="ARBA00013368"/>
    </source>
</evidence>
<dbReference type="AlphaFoldDB" id="A0A2P2BSM8"/>
<evidence type="ECO:0000256" key="4">
    <source>
        <dbReference type="SAM" id="Coils"/>
    </source>
</evidence>
<dbReference type="KEGG" id="rhom:FRIFI_0436"/>
<keyword evidence="4" id="KW-0175">Coiled coil</keyword>
<reference evidence="6 7" key="1">
    <citation type="submission" date="2014-09" db="EMBL/GenBank/DDBJ databases">
        <authorList>
            <person name="Hornung B.V."/>
        </authorList>
    </citation>
    <scope>NUCLEOTIDE SEQUENCE [LARGE SCALE GENOMIC DNA]</scope>
    <source>
        <strain evidence="6 7">FRIFI</strain>
    </source>
</reference>
<feature type="coiled-coil region" evidence="4">
    <location>
        <begin position="658"/>
        <end position="857"/>
    </location>
</feature>
<evidence type="ECO:0000256" key="1">
    <source>
        <dbReference type="ARBA" id="ARBA00006930"/>
    </source>
</evidence>
<dbReference type="PANTHER" id="PTHR32114">
    <property type="entry name" value="ABC TRANSPORTER ABCH.3"/>
    <property type="match status" value="1"/>
</dbReference>
<keyword evidence="7" id="KW-1185">Reference proteome</keyword>
<gene>
    <name evidence="6" type="ORF">FRIFI_0436</name>
</gene>
<dbReference type="InterPro" id="IPR038729">
    <property type="entry name" value="Rad50/SbcC_AAA"/>
</dbReference>
<dbReference type="Pfam" id="PF13476">
    <property type="entry name" value="AAA_23"/>
    <property type="match status" value="1"/>
</dbReference>
<comment type="subunit">
    <text evidence="2">Heterodimer of SbcC and SbcD.</text>
</comment>
<dbReference type="InterPro" id="IPR027417">
    <property type="entry name" value="P-loop_NTPase"/>
</dbReference>
<proteinExistence type="inferred from homology"/>
<evidence type="ECO:0000259" key="5">
    <source>
        <dbReference type="Pfam" id="PF13476"/>
    </source>
</evidence>
<feature type="domain" description="Rad50/SbcC-type AAA" evidence="5">
    <location>
        <begin position="5"/>
        <end position="207"/>
    </location>
</feature>
<dbReference type="Proteomes" id="UP000245695">
    <property type="component" value="Chromosome 1"/>
</dbReference>
<dbReference type="EMBL" id="LN650648">
    <property type="protein sequence ID" value="CEI71984.1"/>
    <property type="molecule type" value="Genomic_DNA"/>
</dbReference>
<feature type="coiled-coil region" evidence="4">
    <location>
        <begin position="255"/>
        <end position="416"/>
    </location>
</feature>
<comment type="similarity">
    <text evidence="1">Belongs to the SMC family. SbcC subfamily.</text>
</comment>
<dbReference type="Gene3D" id="3.40.50.300">
    <property type="entry name" value="P-loop containing nucleotide triphosphate hydrolases"/>
    <property type="match status" value="2"/>
</dbReference>
<organism evidence="6 7">
    <name type="scientific">Romboutsia hominis</name>
    <dbReference type="NCBI Taxonomy" id="1507512"/>
    <lineage>
        <taxon>Bacteria</taxon>
        <taxon>Bacillati</taxon>
        <taxon>Bacillota</taxon>
        <taxon>Clostridia</taxon>
        <taxon>Peptostreptococcales</taxon>
        <taxon>Peptostreptococcaceae</taxon>
        <taxon>Romboutsia</taxon>
    </lineage>
</organism>
<dbReference type="Pfam" id="PF13558">
    <property type="entry name" value="SbcC_Walker_B"/>
    <property type="match status" value="1"/>
</dbReference>
<feature type="coiled-coil region" evidence="4">
    <location>
        <begin position="949"/>
        <end position="1014"/>
    </location>
</feature>
<evidence type="ECO:0000256" key="2">
    <source>
        <dbReference type="ARBA" id="ARBA00011322"/>
    </source>
</evidence>
<accession>A0A2P2BSM8</accession>
<protein>
    <recommendedName>
        <fullName evidence="3">Nuclease SbcCD subunit C</fullName>
    </recommendedName>
</protein>
<feature type="coiled-coil region" evidence="4">
    <location>
        <begin position="597"/>
        <end position="634"/>
    </location>
</feature>
<evidence type="ECO:0000313" key="7">
    <source>
        <dbReference type="Proteomes" id="UP000245695"/>
    </source>
</evidence>
<dbReference type="SUPFAM" id="SSF52540">
    <property type="entry name" value="P-loop containing nucleoside triphosphate hydrolases"/>
    <property type="match status" value="1"/>
</dbReference>
<sequence>MRPIRLELSGLNSYIDKSVIDFEKLTDRGLFGIFGKTGSGKSTILDAMTIAMYGSIPRNTKEFINSSSDKAIISYEFEIGSKNAKRRYKVDRTIVRTNTGTKTSYARLIEMYEDESEKVLADKVGEVNNKIAEIVGLTANDFMRSVVLPQGKFNDFLKLAGADRRDMLERIFNLEKYGRGLIDKVKKRKNVQQQALRDINSKLSQYDTVSEEVYNQVQKELEELRSLEISKNKDFEINQNKYKEVEEIYEKQVKLENYKKRKHELDLKQEDISKKGRQLEDALNADKINPYINAVLELEKRVNEDSLESQNLEKKLELLNKELLITKANYEEAYKNKNENMPRLSEDRIKLQNAIELEAELVGLDSELKDIKGKGIGLNQEKEILIKLKEDLESKKEIVINNLKSLEEKISEIKISADLKQKIFLAYEYEKEYNKLSESKTVKNNRLNEINKNLDEINLKLRYIQRDKDSVLKKLTELEKHYEILIKKSPGTNEEIVNKTEYIANLRVKAESIKENEIKKENLHNNLNKILENRHQVERELHTLNDKLEVNHTNITYLDKELENLKYLNLATELRKELKENSPCPVCGSRNHEHVDDTNYNENIEFTKSKIEKLKEDESNIKVKIEELNRKNSECISVEKIILKELEEVKSKIGDLSSNELIKKVEEESKRLEILKINLQNWNKDKEENESSINKAREEKNKIEKDELILQESINSYKKNVIELKEELTAIEENYKTTKENYLTLKAITKIQDLEVKVEEINNNEKALEDLNNEYLKISKSKEAMEKDIVNYQNNLHKIELDLIQAREIYSEKKKVRDGKYNEIIATTKGESSKLLLENLENNINKLISQEEMIKNKLEAQRLEFEKTTSDKSNIDGRLKIAKEQYKIQTDTLNKSLEEYKFESIYAVKRSLLDKEYLRKLHDEITQYEEEQKVLGIKINDLVKSIGDRKINEKDFNELKDSIDNLKIEISRISQDIGSKQTILSTLKESLDKIKDLNKELKAVQHKVDLLDDLDKIVQGNRFVEYVATNQLKYIALEASNRLESITKGRYALEIDSTLNFVMRDNFNGGQRRSVDTLSGGETFLTSLSLALALSSQIQLKGSAPLEFFFLDEGFGSLDSELLETVIESLERLHHDKLSVGIITHVEELKNRVPIKLIVSPSEVGQGSKVKIEYS</sequence>
<feature type="coiled-coil region" evidence="4">
    <location>
        <begin position="513"/>
        <end position="547"/>
    </location>
</feature>